<protein>
    <recommendedName>
        <fullName evidence="5">DUF3558 domain-containing protein</fullName>
    </recommendedName>
</protein>
<comment type="caution">
    <text evidence="3">The sequence shown here is derived from an EMBL/GenBank/DDBJ whole genome shotgun (WGS) entry which is preliminary data.</text>
</comment>
<organism evidence="3 4">
    <name type="scientific">Streptoalloteichus tenebrarius (strain ATCC 17920 / DSM 40477 / JCM 4838 / CBS 697.72 / NBRC 16177 / NCIMB 11028 / NRRL B-12390 / A12253. 1 / ISP 5477)</name>
    <name type="common">Streptomyces tenebrarius</name>
    <dbReference type="NCBI Taxonomy" id="1933"/>
    <lineage>
        <taxon>Bacteria</taxon>
        <taxon>Bacillati</taxon>
        <taxon>Actinomycetota</taxon>
        <taxon>Actinomycetes</taxon>
        <taxon>Pseudonocardiales</taxon>
        <taxon>Pseudonocardiaceae</taxon>
        <taxon>Streptoalloteichus</taxon>
    </lineage>
</organism>
<evidence type="ECO:0000256" key="1">
    <source>
        <dbReference type="SAM" id="MobiDB-lite"/>
    </source>
</evidence>
<dbReference type="RefSeq" id="WP_253668931.1">
    <property type="nucleotide sequence ID" value="NZ_JAMTCP010000006.1"/>
</dbReference>
<evidence type="ECO:0000313" key="4">
    <source>
        <dbReference type="Proteomes" id="UP001205311"/>
    </source>
</evidence>
<evidence type="ECO:0000313" key="3">
    <source>
        <dbReference type="EMBL" id="MCP2257989.1"/>
    </source>
</evidence>
<evidence type="ECO:0000256" key="2">
    <source>
        <dbReference type="SAM" id="SignalP"/>
    </source>
</evidence>
<feature type="chain" id="PRO_5046860786" description="DUF3558 domain-containing protein" evidence="2">
    <location>
        <begin position="27"/>
        <end position="199"/>
    </location>
</feature>
<evidence type="ECO:0008006" key="5">
    <source>
        <dbReference type="Google" id="ProtNLM"/>
    </source>
</evidence>
<dbReference type="Pfam" id="PF12079">
    <property type="entry name" value="DUF3558"/>
    <property type="match status" value="1"/>
</dbReference>
<keyword evidence="4" id="KW-1185">Reference proteome</keyword>
<keyword evidence="2" id="KW-0732">Signal</keyword>
<feature type="signal peptide" evidence="2">
    <location>
        <begin position="1"/>
        <end position="26"/>
    </location>
</feature>
<feature type="region of interest" description="Disordered" evidence="1">
    <location>
        <begin position="26"/>
        <end position="68"/>
    </location>
</feature>
<gene>
    <name evidence="3" type="ORF">LX15_001676</name>
</gene>
<dbReference type="Proteomes" id="UP001205311">
    <property type="component" value="Unassembled WGS sequence"/>
</dbReference>
<proteinExistence type="predicted"/>
<dbReference type="EMBL" id="JAMTCP010000006">
    <property type="protein sequence ID" value="MCP2257989.1"/>
    <property type="molecule type" value="Genomic_DNA"/>
</dbReference>
<name>A0ABT1HR55_STRSD</name>
<accession>A0ABT1HR55</accession>
<dbReference type="PROSITE" id="PS51257">
    <property type="entry name" value="PROKAR_LIPOPROTEIN"/>
    <property type="match status" value="1"/>
</dbReference>
<dbReference type="InterPro" id="IPR024520">
    <property type="entry name" value="DUF3558"/>
</dbReference>
<feature type="compositionally biased region" description="Low complexity" evidence="1">
    <location>
        <begin position="39"/>
        <end position="51"/>
    </location>
</feature>
<reference evidence="3 4" key="1">
    <citation type="submission" date="2022-06" db="EMBL/GenBank/DDBJ databases">
        <title>Genomic Encyclopedia of Archaeal and Bacterial Type Strains, Phase II (KMG-II): from individual species to whole genera.</title>
        <authorList>
            <person name="Goeker M."/>
        </authorList>
    </citation>
    <scope>NUCLEOTIDE SEQUENCE [LARGE SCALE GENOMIC DNA]</scope>
    <source>
        <strain evidence="3 4">DSM 40477</strain>
    </source>
</reference>
<sequence>MRHTTRIGAAVAGVALLAVVAGCGDAQPGQARPAGESGGSSATSTSAAGGERLAPPVSDPRDASGVAPCDLLKPEAATALGFTPPGQPLSDPSFKPCQWRGPNGASVSVFADTRREGLSEVYKQKSRYKDFRPVTLAGGHPAAYANVSDPEIECSIFAGVADSQAVVVRHLRPTGDRGNPCDKAKLVAEAVIAGLPAGK</sequence>